<dbReference type="InterPro" id="IPR027417">
    <property type="entry name" value="P-loop_NTPase"/>
</dbReference>
<gene>
    <name evidence="19" type="ORF">GBAR_LOCUS4509</name>
</gene>
<keyword evidence="4" id="KW-0813">Transport</keyword>
<keyword evidence="12" id="KW-0460">Magnesium</keyword>
<keyword evidence="11" id="KW-1002">Plastid outer membrane</keyword>
<dbReference type="PANTHER" id="PTHR10903">
    <property type="entry name" value="GTPASE, IMAP FAMILY MEMBER-RELATED"/>
    <property type="match status" value="1"/>
</dbReference>
<dbReference type="EMBL" id="CASHTH010000653">
    <property type="protein sequence ID" value="CAI8005970.1"/>
    <property type="molecule type" value="Genomic_DNA"/>
</dbReference>
<dbReference type="PANTHER" id="PTHR10903:SF135">
    <property type="entry name" value="TRANSLOCASE OF CHLOROPLAST 120, CHLOROPLASTIC-RELATED"/>
    <property type="match status" value="1"/>
</dbReference>
<dbReference type="Gene3D" id="3.40.50.300">
    <property type="entry name" value="P-loop containing nucleotide triphosphate hydrolases"/>
    <property type="match status" value="1"/>
</dbReference>
<keyword evidence="14" id="KW-1133">Transmembrane helix</keyword>
<keyword evidence="13" id="KW-0653">Protein transport</keyword>
<evidence type="ECO:0000256" key="14">
    <source>
        <dbReference type="ARBA" id="ARBA00022989"/>
    </source>
</evidence>
<keyword evidence="16" id="KW-0472">Membrane</keyword>
<evidence type="ECO:0000256" key="3">
    <source>
        <dbReference type="ARBA" id="ARBA00008535"/>
    </source>
</evidence>
<dbReference type="InterPro" id="IPR006703">
    <property type="entry name" value="G_AIG1"/>
</dbReference>
<comment type="caution">
    <text evidence="19">The sequence shown here is derived from an EMBL/GenBank/DDBJ whole genome shotgun (WGS) entry which is preliminary data.</text>
</comment>
<keyword evidence="9" id="KW-0547">Nucleotide-binding</keyword>
<evidence type="ECO:0000256" key="8">
    <source>
        <dbReference type="ARBA" id="ARBA00022723"/>
    </source>
</evidence>
<dbReference type="Proteomes" id="UP001174909">
    <property type="component" value="Unassembled WGS sequence"/>
</dbReference>
<dbReference type="AlphaFoldDB" id="A0AA35R713"/>
<keyword evidence="8" id="KW-0479">Metal-binding</keyword>
<dbReference type="GO" id="GO:0015031">
    <property type="term" value="P:protein transport"/>
    <property type="evidence" value="ECO:0007669"/>
    <property type="project" value="UniProtKB-KW"/>
</dbReference>
<dbReference type="PROSITE" id="PS51720">
    <property type="entry name" value="G_AIG1"/>
    <property type="match status" value="1"/>
</dbReference>
<comment type="subcellular location">
    <subcellularLocation>
        <location evidence="2">Membrane</location>
        <topology evidence="2">Single-pass membrane protein</topology>
    </subcellularLocation>
    <subcellularLocation>
        <location evidence="17">Plastid</location>
        <location evidence="17">Chloroplast outer membrane</location>
    </subcellularLocation>
</comment>
<name>A0AA35R713_GEOBA</name>
<evidence type="ECO:0000313" key="20">
    <source>
        <dbReference type="Proteomes" id="UP001174909"/>
    </source>
</evidence>
<dbReference type="Pfam" id="PF04548">
    <property type="entry name" value="AIG1"/>
    <property type="match status" value="1"/>
</dbReference>
<dbReference type="GO" id="GO:0005525">
    <property type="term" value="F:GTP binding"/>
    <property type="evidence" value="ECO:0007669"/>
    <property type="project" value="UniProtKB-KW"/>
</dbReference>
<dbReference type="GO" id="GO:0016020">
    <property type="term" value="C:membrane"/>
    <property type="evidence" value="ECO:0007669"/>
    <property type="project" value="UniProtKB-SubCell"/>
</dbReference>
<keyword evidence="5" id="KW-0150">Chloroplast</keyword>
<dbReference type="GO" id="GO:0046872">
    <property type="term" value="F:metal ion binding"/>
    <property type="evidence" value="ECO:0007669"/>
    <property type="project" value="UniProtKB-KW"/>
</dbReference>
<protein>
    <submittedName>
        <fullName evidence="19">Translocase of chloroplast 34 homolog, chloroplastic</fullName>
    </submittedName>
</protein>
<dbReference type="InterPro" id="IPR045058">
    <property type="entry name" value="GIMA/IAN/Toc"/>
</dbReference>
<evidence type="ECO:0000256" key="7">
    <source>
        <dbReference type="ARBA" id="ARBA00022692"/>
    </source>
</evidence>
<accession>A0AA35R713</accession>
<evidence type="ECO:0000256" key="10">
    <source>
        <dbReference type="ARBA" id="ARBA00022801"/>
    </source>
</evidence>
<keyword evidence="10" id="KW-0378">Hydrolase</keyword>
<evidence type="ECO:0000256" key="5">
    <source>
        <dbReference type="ARBA" id="ARBA00022528"/>
    </source>
</evidence>
<evidence type="ECO:0000256" key="11">
    <source>
        <dbReference type="ARBA" id="ARBA00022805"/>
    </source>
</evidence>
<dbReference type="SUPFAM" id="SSF52540">
    <property type="entry name" value="P-loop containing nucleoside triphosphate hydrolases"/>
    <property type="match status" value="1"/>
</dbReference>
<evidence type="ECO:0000256" key="13">
    <source>
        <dbReference type="ARBA" id="ARBA00022927"/>
    </source>
</evidence>
<organism evidence="19 20">
    <name type="scientific">Geodia barretti</name>
    <name type="common">Barrett's horny sponge</name>
    <dbReference type="NCBI Taxonomy" id="519541"/>
    <lineage>
        <taxon>Eukaryota</taxon>
        <taxon>Metazoa</taxon>
        <taxon>Porifera</taxon>
        <taxon>Demospongiae</taxon>
        <taxon>Heteroscleromorpha</taxon>
        <taxon>Tetractinellida</taxon>
        <taxon>Astrophorina</taxon>
        <taxon>Geodiidae</taxon>
        <taxon>Geodia</taxon>
    </lineage>
</organism>
<evidence type="ECO:0000256" key="15">
    <source>
        <dbReference type="ARBA" id="ARBA00023134"/>
    </source>
</evidence>
<feature type="domain" description="AIG1-type G" evidence="18">
    <location>
        <begin position="38"/>
        <end position="267"/>
    </location>
</feature>
<dbReference type="GO" id="GO:0016787">
    <property type="term" value="F:hydrolase activity"/>
    <property type="evidence" value="ECO:0007669"/>
    <property type="project" value="UniProtKB-KW"/>
</dbReference>
<evidence type="ECO:0000256" key="1">
    <source>
        <dbReference type="ARBA" id="ARBA00001946"/>
    </source>
</evidence>
<keyword evidence="6" id="KW-0934">Plastid</keyword>
<evidence type="ECO:0000256" key="12">
    <source>
        <dbReference type="ARBA" id="ARBA00022842"/>
    </source>
</evidence>
<evidence type="ECO:0000256" key="9">
    <source>
        <dbReference type="ARBA" id="ARBA00022741"/>
    </source>
</evidence>
<evidence type="ECO:0000259" key="18">
    <source>
        <dbReference type="PROSITE" id="PS51720"/>
    </source>
</evidence>
<comment type="cofactor">
    <cofactor evidence="1">
        <name>Mg(2+)</name>
        <dbReference type="ChEBI" id="CHEBI:18420"/>
    </cofactor>
</comment>
<evidence type="ECO:0000256" key="2">
    <source>
        <dbReference type="ARBA" id="ARBA00004167"/>
    </source>
</evidence>
<keyword evidence="20" id="KW-1185">Reference proteome</keyword>
<reference evidence="19" key="1">
    <citation type="submission" date="2023-03" db="EMBL/GenBank/DDBJ databases">
        <authorList>
            <person name="Steffen K."/>
            <person name="Cardenas P."/>
        </authorList>
    </citation>
    <scope>NUCLEOTIDE SEQUENCE</scope>
</reference>
<evidence type="ECO:0000256" key="4">
    <source>
        <dbReference type="ARBA" id="ARBA00022448"/>
    </source>
</evidence>
<sequence length="309" mass="34601">MDRKLRDSGASIDLEASLESLKLKMDEKGEVRDWIENRKRMEILLTGRTGTGKSTLVNALVGVRAAETGSNLLVTTKHVTGHKVMSTEGMEIVVWDSPGLQDGSGEEDDYLAKMKENCSNVDIIIYCIDASVARAQLGGAAMEQQNDLCAIKQLTANFGPKVWEHSIFVLTRANSLEASLNVKGGCDDKFKERLEDWEKRIHAALEKEGVPKEIVNEVPVKPAGHPKKPNLPGGHECWLSALWFTFIKRAKDPSQPMFARVSQHRFKKKQDVTPDDFKKEGCAQPIFVDPLQEQYLVYLFARLCTKILF</sequence>
<keyword evidence="15" id="KW-0342">GTP-binding</keyword>
<evidence type="ECO:0000256" key="17">
    <source>
        <dbReference type="ARBA" id="ARBA00024013"/>
    </source>
</evidence>
<proteinExistence type="inferred from homology"/>
<evidence type="ECO:0000256" key="6">
    <source>
        <dbReference type="ARBA" id="ARBA00022640"/>
    </source>
</evidence>
<evidence type="ECO:0000256" key="16">
    <source>
        <dbReference type="ARBA" id="ARBA00023136"/>
    </source>
</evidence>
<evidence type="ECO:0000313" key="19">
    <source>
        <dbReference type="EMBL" id="CAI8005970.1"/>
    </source>
</evidence>
<keyword evidence="7" id="KW-0812">Transmembrane</keyword>
<comment type="similarity">
    <text evidence="3">Belongs to the TRAFAC class TrmE-Era-EngA-EngB-Septin-like GTPase superfamily. AIG1/Toc34/Toc159-like paraseptin GTPase family. IAN subfamily.</text>
</comment>